<dbReference type="EMBL" id="CM047907">
    <property type="protein sequence ID" value="KAJ0084591.1"/>
    <property type="molecule type" value="Genomic_DNA"/>
</dbReference>
<dbReference type="Proteomes" id="UP001164250">
    <property type="component" value="Chromosome 11"/>
</dbReference>
<reference evidence="2" key="1">
    <citation type="journal article" date="2023" name="G3 (Bethesda)">
        <title>Genome assembly and association tests identify interacting loci associated with vigor, precocity, and sex in interspecific pistachio rootstocks.</title>
        <authorList>
            <person name="Palmer W."/>
            <person name="Jacygrad E."/>
            <person name="Sagayaradj S."/>
            <person name="Cavanaugh K."/>
            <person name="Han R."/>
            <person name="Bertier L."/>
            <person name="Beede B."/>
            <person name="Kafkas S."/>
            <person name="Golino D."/>
            <person name="Preece J."/>
            <person name="Michelmore R."/>
        </authorList>
    </citation>
    <scope>NUCLEOTIDE SEQUENCE [LARGE SCALE GENOMIC DNA]</scope>
</reference>
<protein>
    <submittedName>
        <fullName evidence="1">Uncharacterized protein</fullName>
    </submittedName>
</protein>
<organism evidence="1 2">
    <name type="scientific">Pistacia atlantica</name>
    <dbReference type="NCBI Taxonomy" id="434234"/>
    <lineage>
        <taxon>Eukaryota</taxon>
        <taxon>Viridiplantae</taxon>
        <taxon>Streptophyta</taxon>
        <taxon>Embryophyta</taxon>
        <taxon>Tracheophyta</taxon>
        <taxon>Spermatophyta</taxon>
        <taxon>Magnoliopsida</taxon>
        <taxon>eudicotyledons</taxon>
        <taxon>Gunneridae</taxon>
        <taxon>Pentapetalae</taxon>
        <taxon>rosids</taxon>
        <taxon>malvids</taxon>
        <taxon>Sapindales</taxon>
        <taxon>Anacardiaceae</taxon>
        <taxon>Pistacia</taxon>
    </lineage>
</organism>
<name>A0ACC1ADU7_9ROSI</name>
<proteinExistence type="predicted"/>
<evidence type="ECO:0000313" key="2">
    <source>
        <dbReference type="Proteomes" id="UP001164250"/>
    </source>
</evidence>
<accession>A0ACC1ADU7</accession>
<evidence type="ECO:0000313" key="1">
    <source>
        <dbReference type="EMBL" id="KAJ0084591.1"/>
    </source>
</evidence>
<sequence length="124" mass="13689">MDMSNFRAGSHVAQQSRRDKLKIQQCSTSGQHLEDFAQNMEQSSVNPDLIQVRQRDAMLQQELGAAQPNNRPIMAAGDDLFHSLPLTISSQLNASSRATSDGGDFQGCRSSNWKSLVQRQTLIG</sequence>
<gene>
    <name evidence="1" type="ORF">Patl1_30647</name>
</gene>
<comment type="caution">
    <text evidence="1">The sequence shown here is derived from an EMBL/GenBank/DDBJ whole genome shotgun (WGS) entry which is preliminary data.</text>
</comment>
<keyword evidence="2" id="KW-1185">Reference proteome</keyword>